<dbReference type="Proteomes" id="UP001246690">
    <property type="component" value="Chromosome"/>
</dbReference>
<accession>A0ABY9SGM8</accession>
<dbReference type="EMBL" id="CP133838">
    <property type="protein sequence ID" value="WMY76483.1"/>
    <property type="molecule type" value="Genomic_DNA"/>
</dbReference>
<gene>
    <name evidence="1" type="ORF">RHD99_11375</name>
</gene>
<organism evidence="1 2">
    <name type="scientific">Buttiauxella selenatireducens</name>
    <dbReference type="NCBI Taxonomy" id="3073902"/>
    <lineage>
        <taxon>Bacteria</taxon>
        <taxon>Pseudomonadati</taxon>
        <taxon>Pseudomonadota</taxon>
        <taxon>Gammaproteobacteria</taxon>
        <taxon>Enterobacterales</taxon>
        <taxon>Enterobacteriaceae</taxon>
        <taxon>Buttiauxella</taxon>
    </lineage>
</organism>
<keyword evidence="2" id="KW-1185">Reference proteome</keyword>
<dbReference type="InterPro" id="IPR010862">
    <property type="entry name" value="DUF1493"/>
</dbReference>
<name>A0ABY9SGM8_9ENTR</name>
<evidence type="ECO:0000313" key="2">
    <source>
        <dbReference type="Proteomes" id="UP001246690"/>
    </source>
</evidence>
<dbReference type="Pfam" id="PF07377">
    <property type="entry name" value="DUF1493"/>
    <property type="match status" value="1"/>
</dbReference>
<protein>
    <submittedName>
        <fullName evidence="1">DUF1493 family protein</fullName>
    </submittedName>
</protein>
<reference evidence="1 2" key="1">
    <citation type="submission" date="2023-09" db="EMBL/GenBank/DDBJ databases">
        <title>Buttiauxella selenatireducens sp. nov., isolated from the rhizosphere of Cardamine hupingshanesis.</title>
        <authorList>
            <person name="Zhang S."/>
            <person name="Xu Z."/>
            <person name="Wang H."/>
            <person name="Guo Y."/>
        </authorList>
    </citation>
    <scope>NUCLEOTIDE SEQUENCE [LARGE SCALE GENOMIC DNA]</scope>
    <source>
        <strain evidence="1 2">R73</strain>
    </source>
</reference>
<dbReference type="RefSeq" id="WP_309878893.1">
    <property type="nucleotide sequence ID" value="NZ_CP133838.1"/>
</dbReference>
<evidence type="ECO:0000313" key="1">
    <source>
        <dbReference type="EMBL" id="WMY76483.1"/>
    </source>
</evidence>
<proteinExistence type="predicted"/>
<sequence>MDLFLMTIQDEVLAMFRNEIPGYLDENWKETPLEFDSDLFETPGDDFEDALEKYQEIFKVDLTFVNWSHYFPWENTPLFTRLFKAKRKEVEKTRKPLTVRMFAESAAAGRWLYD</sequence>